<gene>
    <name evidence="2" type="ORF">SEPCBS119000_006743</name>
</gene>
<reference evidence="2 3" key="1">
    <citation type="submission" date="2024-01" db="EMBL/GenBank/DDBJ databases">
        <authorList>
            <person name="Allen C."/>
            <person name="Tagirdzhanova G."/>
        </authorList>
    </citation>
    <scope>NUCLEOTIDE SEQUENCE [LARGE SCALE GENOMIC DNA]</scope>
    <source>
        <strain evidence="2 3">CBS 119000</strain>
    </source>
</reference>
<dbReference type="SUPFAM" id="SSF56112">
    <property type="entry name" value="Protein kinase-like (PK-like)"/>
    <property type="match status" value="1"/>
</dbReference>
<keyword evidence="1" id="KW-0175">Coiled coil</keyword>
<dbReference type="PANTHER" id="PTHR37171:SF1">
    <property type="entry name" value="SERINE_THREONINE-PROTEIN KINASE YRZF-RELATED"/>
    <property type="match status" value="1"/>
</dbReference>
<dbReference type="InterPro" id="IPR011009">
    <property type="entry name" value="Kinase-like_dom_sf"/>
</dbReference>
<evidence type="ECO:0000256" key="1">
    <source>
        <dbReference type="SAM" id="Coils"/>
    </source>
</evidence>
<protein>
    <recommendedName>
        <fullName evidence="4">Protein kinase domain-containing protein</fullName>
    </recommendedName>
</protein>
<feature type="coiled-coil region" evidence="1">
    <location>
        <begin position="30"/>
        <end position="59"/>
    </location>
</feature>
<dbReference type="InterPro" id="IPR052396">
    <property type="entry name" value="Meiotic_Drive_Suppr_Kinase"/>
</dbReference>
<dbReference type="EMBL" id="CAWUON010000265">
    <property type="protein sequence ID" value="CAK7275560.1"/>
    <property type="molecule type" value="Genomic_DNA"/>
</dbReference>
<keyword evidence="3" id="KW-1185">Reference proteome</keyword>
<sequence length="693" mass="78610">MDDPAKWRRLILEERARREEAERIYLAAQATIQEERALRIEEEARRKQERARREEIEREILFLKGLREEEAKRRRPQSLLPYLKSYHSFTLAIQVETDLINKKNGEPAGPVGQLYPRRVIPWLDFEVRQEDTWRQLADPSFTTEHEFPSQDKCRIYQSQIQPISCEVLLRDFGKEAIERAVRKLIDAVNSSPLLRDRLGLRGKALFYTHPTRDVDNQDESESNDHVYCSGWYCNYLTSDGTEIAKTVIDYRLPQELTQDVVLEGLVSEIQPNRDVIGKKGGDVASRSRARATAVVTQLFSCMIDKGIQYGYVCTGQTYIFLHIPDDPSIVYYHVSVPSLDVRDDDEARLYKTAVAKVFAFVLQSFLAESPPQSWHDAAAKLSIWPVESEDTQIQITASICEAIPDSSGRQAKEVAPALQHGEVEREKIQDRPYCTHACLLGLAYGGPMDKNCPNTGSHGPRHISKAKFLRVLRAQLAKDRGPDADIIPLHLSGAIGALFKIRLSAYGYTLVAKGMVRSKLERLEHERDVYDVLRSIQGKHVAVCLGLVDLILPYYYNGRVFGNLLLLSWAGRPLYQCVKEVSEKALLAAVTKAFKSLHRLGVLHTDAEVRNITYDHAPMIVDFERAKVVKSDFLGTADQGSQSRESKGEPVQQQEVDVFARELRSVVYRVSSRYDSLREPNKLVVGTGGTENK</sequence>
<evidence type="ECO:0000313" key="3">
    <source>
        <dbReference type="Proteomes" id="UP001642502"/>
    </source>
</evidence>
<proteinExistence type="predicted"/>
<dbReference type="PANTHER" id="PTHR37171">
    <property type="entry name" value="SERINE/THREONINE-PROTEIN KINASE YRZF-RELATED"/>
    <property type="match status" value="1"/>
</dbReference>
<organism evidence="2 3">
    <name type="scientific">Sporothrix epigloea</name>
    <dbReference type="NCBI Taxonomy" id="1892477"/>
    <lineage>
        <taxon>Eukaryota</taxon>
        <taxon>Fungi</taxon>
        <taxon>Dikarya</taxon>
        <taxon>Ascomycota</taxon>
        <taxon>Pezizomycotina</taxon>
        <taxon>Sordariomycetes</taxon>
        <taxon>Sordariomycetidae</taxon>
        <taxon>Ophiostomatales</taxon>
        <taxon>Ophiostomataceae</taxon>
        <taxon>Sporothrix</taxon>
    </lineage>
</organism>
<dbReference type="Proteomes" id="UP001642502">
    <property type="component" value="Unassembled WGS sequence"/>
</dbReference>
<comment type="caution">
    <text evidence="2">The sequence shown here is derived from an EMBL/GenBank/DDBJ whole genome shotgun (WGS) entry which is preliminary data.</text>
</comment>
<accession>A0ABP0E918</accession>
<name>A0ABP0E918_9PEZI</name>
<evidence type="ECO:0000313" key="2">
    <source>
        <dbReference type="EMBL" id="CAK7275560.1"/>
    </source>
</evidence>
<evidence type="ECO:0008006" key="4">
    <source>
        <dbReference type="Google" id="ProtNLM"/>
    </source>
</evidence>